<accession>A0A6C2CAJ0</accession>
<organism evidence="1 2">
    <name type="scientific">Weissella muntiaci</name>
    <dbReference type="NCBI Taxonomy" id="2508881"/>
    <lineage>
        <taxon>Bacteria</taxon>
        <taxon>Bacillati</taxon>
        <taxon>Bacillota</taxon>
        <taxon>Bacilli</taxon>
        <taxon>Lactobacillales</taxon>
        <taxon>Lactobacillaceae</taxon>
        <taxon>Weissella</taxon>
    </lineage>
</organism>
<dbReference type="NCBIfam" id="TIGR01655">
    <property type="entry name" value="yxeA_fam"/>
    <property type="match status" value="1"/>
</dbReference>
<keyword evidence="2" id="KW-1185">Reference proteome</keyword>
<dbReference type="Gene3D" id="2.40.50.480">
    <property type="match status" value="1"/>
</dbReference>
<protein>
    <submittedName>
        <fullName evidence="1">YxeA family protein</fullName>
    </submittedName>
</protein>
<proteinExistence type="predicted"/>
<reference evidence="1 2" key="1">
    <citation type="submission" date="2019-01" db="EMBL/GenBank/DDBJ databases">
        <title>Weissella sp. nov., a novel lactic acid bacterium isolated from animal feces.</title>
        <authorList>
            <person name="Wang L.-T."/>
        </authorList>
    </citation>
    <scope>NUCLEOTIDE SEQUENCE [LARGE SCALE GENOMIC DNA]</scope>
    <source>
        <strain evidence="1 2">8H-2</strain>
    </source>
</reference>
<gene>
    <name evidence="1" type="ORF">ESZ50_00230</name>
</gene>
<dbReference type="PANTHER" id="PTHR36433:SF2">
    <property type="entry name" value="YXEA FAMILY PROTEIN"/>
    <property type="match status" value="1"/>
</dbReference>
<dbReference type="EMBL" id="SDGZ01000003">
    <property type="protein sequence ID" value="TYC50997.1"/>
    <property type="molecule type" value="Genomic_DNA"/>
</dbReference>
<dbReference type="Proteomes" id="UP000371977">
    <property type="component" value="Unassembled WGS sequence"/>
</dbReference>
<dbReference type="InterPro" id="IPR006542">
    <property type="entry name" value="DUF1093"/>
</dbReference>
<dbReference type="SUPFAM" id="SSF159121">
    <property type="entry name" value="BC4932-like"/>
    <property type="match status" value="1"/>
</dbReference>
<dbReference type="AlphaFoldDB" id="A0A6C2CAJ0"/>
<dbReference type="PANTHER" id="PTHR36433">
    <property type="entry name" value="HYPOTHETICAL CYTOSOLIC PROTEIN"/>
    <property type="match status" value="1"/>
</dbReference>
<name>A0A6C2CAJ0_9LACO</name>
<evidence type="ECO:0000313" key="2">
    <source>
        <dbReference type="Proteomes" id="UP000371977"/>
    </source>
</evidence>
<sequence length="127" mass="14641">MNIKKILIIIGTSLFGLLLVKFGLDFAISSYWQAHYSGPTYYTRITTKTLYKKEQAGRDRFYTYTVNAVNSQGKVKAITFNENLNRPLKEGAYLKMTVNTKKGVTDWRKIKSSDIDNHIKRIIKVNN</sequence>
<evidence type="ECO:0000313" key="1">
    <source>
        <dbReference type="EMBL" id="TYC50997.1"/>
    </source>
</evidence>
<dbReference type="Pfam" id="PF06486">
    <property type="entry name" value="DUF1093"/>
    <property type="match status" value="1"/>
</dbReference>
<dbReference type="RefSeq" id="WP_148621583.1">
    <property type="nucleotide sequence ID" value="NZ_SDGZ01000003.1"/>
</dbReference>
<dbReference type="OrthoDB" id="2243114at2"/>
<comment type="caution">
    <text evidence="1">The sequence shown here is derived from an EMBL/GenBank/DDBJ whole genome shotgun (WGS) entry which is preliminary data.</text>
</comment>
<dbReference type="InterPro" id="IPR036166">
    <property type="entry name" value="YxeA-like_sf"/>
</dbReference>